<evidence type="ECO:0000256" key="7">
    <source>
        <dbReference type="ARBA" id="ARBA00022840"/>
    </source>
</evidence>
<proteinExistence type="inferred from homology"/>
<evidence type="ECO:0000256" key="5">
    <source>
        <dbReference type="ARBA" id="ARBA00022741"/>
    </source>
</evidence>
<dbReference type="GO" id="GO:0004797">
    <property type="term" value="F:thymidine kinase activity"/>
    <property type="evidence" value="ECO:0007669"/>
    <property type="project" value="UniProtKB-EC"/>
</dbReference>
<dbReference type="EC" id="2.7.1.21" evidence="2"/>
<dbReference type="Pfam" id="PF00265">
    <property type="entry name" value="TK"/>
    <property type="match status" value="1"/>
</dbReference>
<sequence length="202" mass="23273">MDIGYLEIVLGPMFSGKTTKLIETFYELNKSGLTIKVINYSLDKRYDENNLSTHDQWKIPCEFHSTLGGLDTTDVDIILVNEAQFFPDLKKTVLHWVEKEHKDVRLYGLDGDYKRNKFGEMLDLIPYSNTVQKLNAMCKHCSLPAIYSHRVSDEKGQVVIGSSNYVPLCRRCYNERVFPKVVNSVMDFGNNQIIDYDNNDDS</sequence>
<protein>
    <recommendedName>
        <fullName evidence="2">thymidine kinase</fullName>
        <ecNumber evidence="2">2.7.1.21</ecNumber>
    </recommendedName>
</protein>
<dbReference type="PANTHER" id="PTHR11441:SF0">
    <property type="entry name" value="THYMIDINE KINASE, CYTOSOLIC"/>
    <property type="match status" value="1"/>
</dbReference>
<keyword evidence="3" id="KW-0237">DNA synthesis</keyword>
<reference evidence="8" key="1">
    <citation type="journal article" date="2020" name="Nature">
        <title>Giant virus diversity and host interactions through global metagenomics.</title>
        <authorList>
            <person name="Schulz F."/>
            <person name="Roux S."/>
            <person name="Paez-Espino D."/>
            <person name="Jungbluth S."/>
            <person name="Walsh D.A."/>
            <person name="Denef V.J."/>
            <person name="McMahon K.D."/>
            <person name="Konstantinidis K.T."/>
            <person name="Eloe-Fadrosh E.A."/>
            <person name="Kyrpides N.C."/>
            <person name="Woyke T."/>
        </authorList>
    </citation>
    <scope>NUCLEOTIDE SEQUENCE</scope>
    <source>
        <strain evidence="8">GVMAG-S-ERX555943-30</strain>
    </source>
</reference>
<dbReference type="PIRSF" id="PIRSF035805">
    <property type="entry name" value="TK_cell"/>
    <property type="match status" value="1"/>
</dbReference>
<dbReference type="Gene3D" id="3.40.50.300">
    <property type="entry name" value="P-loop containing nucleotide triphosphate hydrolases"/>
    <property type="match status" value="1"/>
</dbReference>
<organism evidence="8">
    <name type="scientific">viral metagenome</name>
    <dbReference type="NCBI Taxonomy" id="1070528"/>
    <lineage>
        <taxon>unclassified sequences</taxon>
        <taxon>metagenomes</taxon>
        <taxon>organismal metagenomes</taxon>
    </lineage>
</organism>
<evidence type="ECO:0000256" key="1">
    <source>
        <dbReference type="ARBA" id="ARBA00007587"/>
    </source>
</evidence>
<evidence type="ECO:0000256" key="3">
    <source>
        <dbReference type="ARBA" id="ARBA00022634"/>
    </source>
</evidence>
<evidence type="ECO:0000256" key="4">
    <source>
        <dbReference type="ARBA" id="ARBA00022679"/>
    </source>
</evidence>
<dbReference type="GO" id="GO:0005524">
    <property type="term" value="F:ATP binding"/>
    <property type="evidence" value="ECO:0007669"/>
    <property type="project" value="UniProtKB-KW"/>
</dbReference>
<dbReference type="PANTHER" id="PTHR11441">
    <property type="entry name" value="THYMIDINE KINASE"/>
    <property type="match status" value="1"/>
</dbReference>
<dbReference type="AlphaFoldDB" id="A0A6C0AUH2"/>
<dbReference type="GO" id="GO:0071897">
    <property type="term" value="P:DNA biosynthetic process"/>
    <property type="evidence" value="ECO:0007669"/>
    <property type="project" value="UniProtKB-KW"/>
</dbReference>
<evidence type="ECO:0000256" key="2">
    <source>
        <dbReference type="ARBA" id="ARBA00012118"/>
    </source>
</evidence>
<dbReference type="InterPro" id="IPR001267">
    <property type="entry name" value="Thymidine_kinase"/>
</dbReference>
<keyword evidence="6" id="KW-0418">Kinase</keyword>
<name>A0A6C0AUH2_9ZZZZ</name>
<keyword evidence="7" id="KW-0067">ATP-binding</keyword>
<dbReference type="InterPro" id="IPR027417">
    <property type="entry name" value="P-loop_NTPase"/>
</dbReference>
<dbReference type="Gene3D" id="3.30.60.20">
    <property type="match status" value="1"/>
</dbReference>
<dbReference type="SUPFAM" id="SSF52540">
    <property type="entry name" value="P-loop containing nucleoside triphosphate hydrolases"/>
    <property type="match status" value="1"/>
</dbReference>
<evidence type="ECO:0000256" key="6">
    <source>
        <dbReference type="ARBA" id="ARBA00022777"/>
    </source>
</evidence>
<dbReference type="EMBL" id="MN738756">
    <property type="protein sequence ID" value="QHS83464.1"/>
    <property type="molecule type" value="Genomic_DNA"/>
</dbReference>
<accession>A0A6C0AUH2</accession>
<evidence type="ECO:0000313" key="8">
    <source>
        <dbReference type="EMBL" id="QHS83464.1"/>
    </source>
</evidence>
<dbReference type="SUPFAM" id="SSF57716">
    <property type="entry name" value="Glucocorticoid receptor-like (DNA-binding domain)"/>
    <property type="match status" value="1"/>
</dbReference>
<keyword evidence="4" id="KW-0808">Transferase</keyword>
<comment type="similarity">
    <text evidence="1">Belongs to the thymidine kinase family.</text>
</comment>
<keyword evidence="5" id="KW-0547">Nucleotide-binding</keyword>
<dbReference type="GO" id="GO:0046104">
    <property type="term" value="P:thymidine metabolic process"/>
    <property type="evidence" value="ECO:0007669"/>
    <property type="project" value="TreeGrafter"/>
</dbReference>